<comment type="caution">
    <text evidence="4">The sequence shown here is derived from an EMBL/GenBank/DDBJ whole genome shotgun (WGS) entry which is preliminary data.</text>
</comment>
<feature type="transmembrane region" description="Helical" evidence="2">
    <location>
        <begin position="22"/>
        <end position="43"/>
    </location>
</feature>
<dbReference type="InterPro" id="IPR000073">
    <property type="entry name" value="AB_hydrolase_1"/>
</dbReference>
<dbReference type="EMBL" id="JATAAI010000022">
    <property type="protein sequence ID" value="KAK1738027.1"/>
    <property type="molecule type" value="Genomic_DNA"/>
</dbReference>
<dbReference type="InterPro" id="IPR029058">
    <property type="entry name" value="AB_hydrolase_fold"/>
</dbReference>
<dbReference type="Pfam" id="PF00561">
    <property type="entry name" value="Abhydrolase_1"/>
    <property type="match status" value="1"/>
</dbReference>
<organism evidence="4 5">
    <name type="scientific">Skeletonema marinoi</name>
    <dbReference type="NCBI Taxonomy" id="267567"/>
    <lineage>
        <taxon>Eukaryota</taxon>
        <taxon>Sar</taxon>
        <taxon>Stramenopiles</taxon>
        <taxon>Ochrophyta</taxon>
        <taxon>Bacillariophyta</taxon>
        <taxon>Coscinodiscophyceae</taxon>
        <taxon>Thalassiosirophycidae</taxon>
        <taxon>Thalassiosirales</taxon>
        <taxon>Skeletonemataceae</taxon>
        <taxon>Skeletonema</taxon>
        <taxon>Skeletonema marinoi-dohrnii complex</taxon>
    </lineage>
</organism>
<reference evidence="4" key="1">
    <citation type="submission" date="2023-06" db="EMBL/GenBank/DDBJ databases">
        <title>Survivors Of The Sea: Transcriptome response of Skeletonema marinoi to long-term dormancy.</title>
        <authorList>
            <person name="Pinder M.I.M."/>
            <person name="Kourtchenko O."/>
            <person name="Robertson E.K."/>
            <person name="Larsson T."/>
            <person name="Maumus F."/>
            <person name="Osuna-Cruz C.M."/>
            <person name="Vancaester E."/>
            <person name="Stenow R."/>
            <person name="Vandepoele K."/>
            <person name="Ploug H."/>
            <person name="Bruchert V."/>
            <person name="Godhe A."/>
            <person name="Topel M."/>
        </authorList>
    </citation>
    <scope>NUCLEOTIDE SEQUENCE</scope>
    <source>
        <strain evidence="4">R05AC</strain>
    </source>
</reference>
<proteinExistence type="predicted"/>
<gene>
    <name evidence="4" type="ORF">QTG54_011321</name>
</gene>
<evidence type="ECO:0000313" key="5">
    <source>
        <dbReference type="Proteomes" id="UP001224775"/>
    </source>
</evidence>
<dbReference type="GO" id="GO:0016020">
    <property type="term" value="C:membrane"/>
    <property type="evidence" value="ECO:0007669"/>
    <property type="project" value="TreeGrafter"/>
</dbReference>
<dbReference type="GO" id="GO:0008474">
    <property type="term" value="F:palmitoyl-(protein) hydrolase activity"/>
    <property type="evidence" value="ECO:0007669"/>
    <property type="project" value="TreeGrafter"/>
</dbReference>
<accession>A0AAD9D8J6</accession>
<dbReference type="PANTHER" id="PTHR12277">
    <property type="entry name" value="ALPHA/BETA HYDROLASE DOMAIN-CONTAINING PROTEIN"/>
    <property type="match status" value="1"/>
</dbReference>
<evidence type="ECO:0000313" key="4">
    <source>
        <dbReference type="EMBL" id="KAK1738027.1"/>
    </source>
</evidence>
<keyword evidence="4" id="KW-0378">Hydrolase</keyword>
<feature type="region of interest" description="Disordered" evidence="1">
    <location>
        <begin position="397"/>
        <end position="416"/>
    </location>
</feature>
<evidence type="ECO:0000259" key="3">
    <source>
        <dbReference type="Pfam" id="PF00561"/>
    </source>
</evidence>
<keyword evidence="2" id="KW-0472">Membrane</keyword>
<protein>
    <submittedName>
        <fullName evidence="4">Alpha/beta hydrolase family protein</fullName>
    </submittedName>
</protein>
<keyword evidence="2" id="KW-1133">Transmembrane helix</keyword>
<evidence type="ECO:0000256" key="1">
    <source>
        <dbReference type="SAM" id="MobiDB-lite"/>
    </source>
</evidence>
<keyword evidence="2" id="KW-0812">Transmembrane</keyword>
<dbReference type="Proteomes" id="UP001224775">
    <property type="component" value="Unassembled WGS sequence"/>
</dbReference>
<dbReference type="AlphaFoldDB" id="A0AAD9D8J6"/>
<feature type="domain" description="AB hydrolase-1" evidence="3">
    <location>
        <begin position="108"/>
        <end position="207"/>
    </location>
</feature>
<sequence>MNDQTVAAKDIGGGIVGTLVRFSWRCSACVSGLVALVAGALYWKQDSLLYFPTIGGVPRHPSQNPRRYRSPSEHDVPFETHMIKCEDGVTIHSWLLYHPSSSNNKEIPTIIFFHGNAGNIGLRLPNAVQMYHYLQANIWLVEYRGFGDSDDAVVNEKGLKLDAEAVLKYAHDQNNTMSNVNVEKLFVFGRSLGGAVAFHMAKFAQVSKYPLAGVLVENTFVSISTMVDHLMPYIAPLKSLVLRIGWNSGEIAPTINIPTMFLAGAQDTLVPHGHMLELFTRMKNSKTDNLVRMHVVKQGTHNETWMQGGKAYWVAIKRFLHDVLSAEEHNDGRAVTKHGTGVFQRKTSTSTTECTEASSSSVTNESIEVSMGSNDGEDAAGMISSVGNFMGMAREATRSVAAGRGGNPSAPSKKKE</sequence>
<dbReference type="Gene3D" id="3.40.50.1820">
    <property type="entry name" value="alpha/beta hydrolase"/>
    <property type="match status" value="1"/>
</dbReference>
<evidence type="ECO:0000256" key="2">
    <source>
        <dbReference type="SAM" id="Phobius"/>
    </source>
</evidence>
<dbReference type="SUPFAM" id="SSF53474">
    <property type="entry name" value="alpha/beta-Hydrolases"/>
    <property type="match status" value="1"/>
</dbReference>
<keyword evidence="5" id="KW-1185">Reference proteome</keyword>
<dbReference type="PANTHER" id="PTHR12277:SF81">
    <property type="entry name" value="PROTEIN ABHD13"/>
    <property type="match status" value="1"/>
</dbReference>
<name>A0AAD9D8J6_9STRA</name>